<reference evidence="5" key="1">
    <citation type="submission" date="2016-06" db="UniProtKB">
        <authorList>
            <consortium name="WormBaseParasite"/>
        </authorList>
    </citation>
    <scope>IDENTIFICATION</scope>
</reference>
<evidence type="ECO:0000313" key="5">
    <source>
        <dbReference type="WBParaSite" id="ECPE_0001074601-mRNA-1"/>
    </source>
</evidence>
<feature type="region of interest" description="Disordered" evidence="2">
    <location>
        <begin position="203"/>
        <end position="234"/>
    </location>
</feature>
<proteinExistence type="predicted"/>
<dbReference type="EMBL" id="UZAN01049547">
    <property type="protein sequence ID" value="VDP87506.1"/>
    <property type="molecule type" value="Genomic_DNA"/>
</dbReference>
<protein>
    <submittedName>
        <fullName evidence="3 5">Uncharacterized protein</fullName>
    </submittedName>
</protein>
<feature type="compositionally biased region" description="Polar residues" evidence="2">
    <location>
        <begin position="204"/>
        <end position="219"/>
    </location>
</feature>
<reference evidence="3 4" key="2">
    <citation type="submission" date="2018-11" db="EMBL/GenBank/DDBJ databases">
        <authorList>
            <consortium name="Pathogen Informatics"/>
        </authorList>
    </citation>
    <scope>NUCLEOTIDE SEQUENCE [LARGE SCALE GENOMIC DNA]</scope>
    <source>
        <strain evidence="3 4">Egypt</strain>
    </source>
</reference>
<dbReference type="AlphaFoldDB" id="A0A183AUS8"/>
<evidence type="ECO:0000256" key="2">
    <source>
        <dbReference type="SAM" id="MobiDB-lite"/>
    </source>
</evidence>
<keyword evidence="1" id="KW-0175">Coiled coil</keyword>
<accession>A0A183AUS8</accession>
<gene>
    <name evidence="3" type="ORF">ECPE_LOCUS10713</name>
</gene>
<dbReference type="WBParaSite" id="ECPE_0001074601-mRNA-1">
    <property type="protein sequence ID" value="ECPE_0001074601-mRNA-1"/>
    <property type="gene ID" value="ECPE_0001074601"/>
</dbReference>
<name>A0A183AUS8_9TREM</name>
<evidence type="ECO:0000313" key="3">
    <source>
        <dbReference type="EMBL" id="VDP87506.1"/>
    </source>
</evidence>
<feature type="compositionally biased region" description="Basic residues" evidence="2">
    <location>
        <begin position="429"/>
        <end position="446"/>
    </location>
</feature>
<evidence type="ECO:0000313" key="4">
    <source>
        <dbReference type="Proteomes" id="UP000272942"/>
    </source>
</evidence>
<sequence length="483" mass="52624">MARSSGDGAPAASPADVYSSFKSKPPTDGQLSTDSPPGSNYAHPSGDPVFYASDSDVDIPPHPLIQSPRPSFASPEQVRISASRILSKALELLGSQPPGSQSTHLHGASSLVTSPEIRRAGPWTCLDRAGSFDSRLQGSRGSTHSLDSDGFEYDELYTSNPRLFDCSSFNVLDPEEEERLQQEEEAQLMHLLSTLTSLLDKVDSVSTGSPETSSLSPNNWIKEGKRESKSSAQKPATVPFTDLFQSASDITEDLQSLEEVLDKLRYKLQANQIELEQVEDKLDYAWHLHDNLDGPLSDSFSSEHESLASLESRSGPLDPITINPSITLPSPLVSEVTSEVRIPDSTPMTHLLGPSNQPTADSLLTSFTSSYTNTSAEPDPLLRSVTDSACGPSISSMMVNSVSDSNCLQCGSTQPDWSQDCATLDRPRPRTRSHSKRFHAPRRRYTFHASRSYGAVDNDSTSDHEEHADPDGFLHPGEFFERG</sequence>
<dbReference type="OrthoDB" id="6254109at2759"/>
<feature type="coiled-coil region" evidence="1">
    <location>
        <begin position="247"/>
        <end position="281"/>
    </location>
</feature>
<feature type="region of interest" description="Disordered" evidence="2">
    <location>
        <begin position="1"/>
        <end position="77"/>
    </location>
</feature>
<feature type="compositionally biased region" description="Basic and acidic residues" evidence="2">
    <location>
        <begin position="461"/>
        <end position="483"/>
    </location>
</feature>
<feature type="compositionally biased region" description="Low complexity" evidence="2">
    <location>
        <begin position="1"/>
        <end position="16"/>
    </location>
</feature>
<organism evidence="5">
    <name type="scientific">Echinostoma caproni</name>
    <dbReference type="NCBI Taxonomy" id="27848"/>
    <lineage>
        <taxon>Eukaryota</taxon>
        <taxon>Metazoa</taxon>
        <taxon>Spiralia</taxon>
        <taxon>Lophotrochozoa</taxon>
        <taxon>Platyhelminthes</taxon>
        <taxon>Trematoda</taxon>
        <taxon>Digenea</taxon>
        <taxon>Plagiorchiida</taxon>
        <taxon>Echinostomata</taxon>
        <taxon>Echinostomatoidea</taxon>
        <taxon>Echinostomatidae</taxon>
        <taxon>Echinostoma</taxon>
    </lineage>
</organism>
<feature type="region of interest" description="Disordered" evidence="2">
    <location>
        <begin position="418"/>
        <end position="483"/>
    </location>
</feature>
<evidence type="ECO:0000256" key="1">
    <source>
        <dbReference type="SAM" id="Coils"/>
    </source>
</evidence>
<dbReference type="Proteomes" id="UP000272942">
    <property type="component" value="Unassembled WGS sequence"/>
</dbReference>
<keyword evidence="4" id="KW-1185">Reference proteome</keyword>
<feature type="compositionally biased region" description="Polar residues" evidence="2">
    <location>
        <begin position="29"/>
        <end position="38"/>
    </location>
</feature>